<dbReference type="Gene3D" id="3.40.50.2300">
    <property type="match status" value="1"/>
</dbReference>
<dbReference type="AlphaFoldDB" id="A0A1I3D0J0"/>
<dbReference type="SUPFAM" id="SSF52794">
    <property type="entry name" value="PTS system IIB component-like"/>
    <property type="match status" value="1"/>
</dbReference>
<evidence type="ECO:0000259" key="2">
    <source>
        <dbReference type="Pfam" id="PF02302"/>
    </source>
</evidence>
<keyword evidence="1" id="KW-0808">Transferase</keyword>
<dbReference type="Pfam" id="PF02302">
    <property type="entry name" value="PTS_IIB"/>
    <property type="match status" value="1"/>
</dbReference>
<feature type="domain" description="Phosphotransferase system EIIB component type 2/3" evidence="2">
    <location>
        <begin position="3"/>
        <end position="58"/>
    </location>
</feature>
<dbReference type="InterPro" id="IPR003501">
    <property type="entry name" value="PTS_EIIB_2/3"/>
</dbReference>
<gene>
    <name evidence="3" type="ORF">SAMN04489868_1268</name>
</gene>
<dbReference type="InterPro" id="IPR036095">
    <property type="entry name" value="PTS_EIIB-like_sf"/>
</dbReference>
<dbReference type="OrthoDB" id="2226490at2"/>
<sequence length="100" mass="11032">MVNILAACGAGVNSSHQIKNALETELSKRGYQVKCDAVMVKDINKNMIDHYDIFAPISSTSLGFDIDIPVVDCGPILYRIPAMAEPVYKKMEETIKSLNK</sequence>
<proteinExistence type="predicted"/>
<reference evidence="3 4" key="1">
    <citation type="submission" date="2016-10" db="EMBL/GenBank/DDBJ databases">
        <authorList>
            <person name="de Groot N.N."/>
        </authorList>
    </citation>
    <scope>NUCLEOTIDE SEQUENCE [LARGE SCALE GENOMIC DNA]</scope>
    <source>
        <strain evidence="3 4">DSM 27630</strain>
    </source>
</reference>
<evidence type="ECO:0000256" key="1">
    <source>
        <dbReference type="ARBA" id="ARBA00022679"/>
    </source>
</evidence>
<dbReference type="Proteomes" id="UP000198668">
    <property type="component" value="Unassembled WGS sequence"/>
</dbReference>
<dbReference type="EMBL" id="FOQE01000026">
    <property type="protein sequence ID" value="SFH80049.1"/>
    <property type="molecule type" value="Genomic_DNA"/>
</dbReference>
<dbReference type="GO" id="GO:0008982">
    <property type="term" value="F:protein-N(PI)-phosphohistidine-sugar phosphotransferase activity"/>
    <property type="evidence" value="ECO:0007669"/>
    <property type="project" value="InterPro"/>
</dbReference>
<evidence type="ECO:0000313" key="4">
    <source>
        <dbReference type="Proteomes" id="UP000198668"/>
    </source>
</evidence>
<organism evidence="3 4">
    <name type="scientific">Pisciglobus halotolerans</name>
    <dbReference type="NCBI Taxonomy" id="745365"/>
    <lineage>
        <taxon>Bacteria</taxon>
        <taxon>Bacillati</taxon>
        <taxon>Bacillota</taxon>
        <taxon>Bacilli</taxon>
        <taxon>Lactobacillales</taxon>
        <taxon>Carnobacteriaceae</taxon>
    </lineage>
</organism>
<accession>A0A1I3D0J0</accession>
<evidence type="ECO:0000313" key="3">
    <source>
        <dbReference type="EMBL" id="SFH80049.1"/>
    </source>
</evidence>
<keyword evidence="4" id="KW-1185">Reference proteome</keyword>
<protein>
    <submittedName>
        <fullName evidence="3">PTS system IIB component, Gat family</fullName>
    </submittedName>
</protein>
<dbReference type="GO" id="GO:0009401">
    <property type="term" value="P:phosphoenolpyruvate-dependent sugar phosphotransferase system"/>
    <property type="evidence" value="ECO:0007669"/>
    <property type="project" value="InterPro"/>
</dbReference>
<dbReference type="RefSeq" id="WP_092092910.1">
    <property type="nucleotide sequence ID" value="NZ_FOQE01000026.1"/>
</dbReference>
<name>A0A1I3D0J0_9LACT</name>